<sequence length="361" mass="39252">MRSKPLADFHVPAIGLGTGVLADDEDAAVAALREAFSAGLHLVDTAEVYGDGRAERLIARAAEGHASVRIATKISPEHLHPADIRPALDASLRRLRRDRVDLYQIHWSNPAVPLAESLGVLEDLAVEGKIGAIGVCNFSMNELREAKSVLGRVPLAALQAEYNLFDRHVERDMLPFCEANRMAFLAYSPLDQGFLCGTARGRAVLTEIGRKHGCSAGAIALAWLARRACVIPIPRSMTAEHIRQNALAGDLELDAEDLAAIERACGGAPVEVPVDHIRVVPENVGNRKIYATLDEAKRNIYGLTPSPAELASQISSGDFLKPIRLRPLADGYYELVEGRIRYWAWVIAFEGGKPVPALIRE</sequence>
<dbReference type="SUPFAM" id="SSF110849">
    <property type="entry name" value="ParB/Sulfiredoxin"/>
    <property type="match status" value="1"/>
</dbReference>
<gene>
    <name evidence="2" type="ORF">KL86APRO_11436</name>
</gene>
<dbReference type="Pfam" id="PF00248">
    <property type="entry name" value="Aldo_ket_red"/>
    <property type="match status" value="1"/>
</dbReference>
<feature type="domain" description="NADP-dependent oxidoreductase" evidence="1">
    <location>
        <begin position="14"/>
        <end position="263"/>
    </location>
</feature>
<dbReference type="InterPro" id="IPR036812">
    <property type="entry name" value="NAD(P)_OxRdtase_dom_sf"/>
</dbReference>
<dbReference type="PANTHER" id="PTHR43638">
    <property type="entry name" value="OXIDOREDUCTASE, ALDO/KETO REDUCTASE FAMILY PROTEIN"/>
    <property type="match status" value="1"/>
</dbReference>
<accession>A0A212JQ25</accession>
<dbReference type="Gene3D" id="3.20.20.100">
    <property type="entry name" value="NADP-dependent oxidoreductase domain"/>
    <property type="match status" value="1"/>
</dbReference>
<dbReference type="EMBL" id="FLUO01000001">
    <property type="protein sequence ID" value="SBW01468.1"/>
    <property type="molecule type" value="Genomic_DNA"/>
</dbReference>
<dbReference type="GO" id="GO:0016491">
    <property type="term" value="F:oxidoreductase activity"/>
    <property type="evidence" value="ECO:0007669"/>
    <property type="project" value="InterPro"/>
</dbReference>
<dbReference type="AlphaFoldDB" id="A0A212JQ25"/>
<dbReference type="InterPro" id="IPR036086">
    <property type="entry name" value="ParB/Sulfiredoxin_sf"/>
</dbReference>
<name>A0A212JQ25_9PROT</name>
<dbReference type="SUPFAM" id="SSF51430">
    <property type="entry name" value="NAD(P)-linked oxidoreductase"/>
    <property type="match status" value="1"/>
</dbReference>
<proteinExistence type="predicted"/>
<evidence type="ECO:0000259" key="1">
    <source>
        <dbReference type="Pfam" id="PF00248"/>
    </source>
</evidence>
<reference evidence="2" key="1">
    <citation type="submission" date="2016-04" db="EMBL/GenBank/DDBJ databases">
        <authorList>
            <person name="Evans L.H."/>
            <person name="Alamgir A."/>
            <person name="Owens N."/>
            <person name="Weber N.D."/>
            <person name="Virtaneva K."/>
            <person name="Barbian K."/>
            <person name="Babar A."/>
            <person name="Rosenke K."/>
        </authorList>
    </citation>
    <scope>NUCLEOTIDE SEQUENCE</scope>
    <source>
        <strain evidence="2">86</strain>
    </source>
</reference>
<dbReference type="CDD" id="cd19072">
    <property type="entry name" value="AKR_AKR3F1-like"/>
    <property type="match status" value="1"/>
</dbReference>
<organism evidence="2">
    <name type="scientific">uncultured Alphaproteobacteria bacterium</name>
    <dbReference type="NCBI Taxonomy" id="91750"/>
    <lineage>
        <taxon>Bacteria</taxon>
        <taxon>Pseudomonadati</taxon>
        <taxon>Pseudomonadota</taxon>
        <taxon>Alphaproteobacteria</taxon>
        <taxon>environmental samples</taxon>
    </lineage>
</organism>
<dbReference type="PRINTS" id="PR00069">
    <property type="entry name" value="ALDKETRDTASE"/>
</dbReference>
<protein>
    <submittedName>
        <fullName evidence="2">Oxidoreductase, aldo/keto reductase family (Modular protein)</fullName>
    </submittedName>
</protein>
<evidence type="ECO:0000313" key="2">
    <source>
        <dbReference type="EMBL" id="SBW01468.1"/>
    </source>
</evidence>
<dbReference type="InterPro" id="IPR023210">
    <property type="entry name" value="NADP_OxRdtase_dom"/>
</dbReference>
<dbReference type="PANTHER" id="PTHR43638:SF3">
    <property type="entry name" value="ALDEHYDE REDUCTASE"/>
    <property type="match status" value="1"/>
</dbReference>
<dbReference type="InterPro" id="IPR020471">
    <property type="entry name" value="AKR"/>
</dbReference>